<dbReference type="EMBL" id="JACRVF010000004">
    <property type="protein sequence ID" value="MBC5994175.1"/>
    <property type="molecule type" value="Genomic_DNA"/>
</dbReference>
<accession>A0A923NC23</accession>
<feature type="chain" id="PRO_5037755271" evidence="1">
    <location>
        <begin position="23"/>
        <end position="215"/>
    </location>
</feature>
<sequence length="215" mass="24319">MKKYRYLLVAVVICLAMGFQCGDDYPPDPEPANIYKETLSLTPFQKSYNLGDTIWIETNLNNKFLFDSKSKQTALVDSVSLPVELSYSALYQVYSQPADGFCKVVSSNQVKAETKNYERTTFIIASYGCNQSGYRFKIGLVLLSTGVYSLRIAENTDFYNCLKPQQYANRSQISYTFDLNDTNKDVFLAIPAISRGGLNTEKIDSKEEYIVKVVK</sequence>
<proteinExistence type="predicted"/>
<evidence type="ECO:0000313" key="2">
    <source>
        <dbReference type="EMBL" id="MBC5994175.1"/>
    </source>
</evidence>
<keyword evidence="1" id="KW-0732">Signal</keyword>
<dbReference type="Proteomes" id="UP000603640">
    <property type="component" value="Unassembled WGS sequence"/>
</dbReference>
<keyword evidence="3" id="KW-1185">Reference proteome</keyword>
<organism evidence="2 3">
    <name type="scientific">Pontibacter cellulosilyticus</name>
    <dbReference type="NCBI Taxonomy" id="1720253"/>
    <lineage>
        <taxon>Bacteria</taxon>
        <taxon>Pseudomonadati</taxon>
        <taxon>Bacteroidota</taxon>
        <taxon>Cytophagia</taxon>
        <taxon>Cytophagales</taxon>
        <taxon>Hymenobacteraceae</taxon>
        <taxon>Pontibacter</taxon>
    </lineage>
</organism>
<evidence type="ECO:0000256" key="1">
    <source>
        <dbReference type="SAM" id="SignalP"/>
    </source>
</evidence>
<protein>
    <submittedName>
        <fullName evidence="2">Uncharacterized protein</fullName>
    </submittedName>
</protein>
<evidence type="ECO:0000313" key="3">
    <source>
        <dbReference type="Proteomes" id="UP000603640"/>
    </source>
</evidence>
<dbReference type="AlphaFoldDB" id="A0A923NC23"/>
<reference evidence="2" key="1">
    <citation type="submission" date="2020-08" db="EMBL/GenBank/DDBJ databases">
        <title>Pontibacter sp. SD6 16S ribosomal RNA gene Genome sequencing and assembly.</title>
        <authorList>
            <person name="Kang M."/>
        </authorList>
    </citation>
    <scope>NUCLEOTIDE SEQUENCE</scope>
    <source>
        <strain evidence="2">SD6</strain>
    </source>
</reference>
<comment type="caution">
    <text evidence="2">The sequence shown here is derived from an EMBL/GenBank/DDBJ whole genome shotgun (WGS) entry which is preliminary data.</text>
</comment>
<dbReference type="RefSeq" id="WP_187068192.1">
    <property type="nucleotide sequence ID" value="NZ_JACRVF010000004.1"/>
</dbReference>
<gene>
    <name evidence="2" type="ORF">H8S84_15105</name>
</gene>
<name>A0A923NC23_9BACT</name>
<feature type="signal peptide" evidence="1">
    <location>
        <begin position="1"/>
        <end position="22"/>
    </location>
</feature>